<evidence type="ECO:0000313" key="7">
    <source>
        <dbReference type="Proteomes" id="UP000664277"/>
    </source>
</evidence>
<dbReference type="InterPro" id="IPR003593">
    <property type="entry name" value="AAA+_ATPase"/>
</dbReference>
<feature type="region of interest" description="Disordered" evidence="4">
    <location>
        <begin position="1"/>
        <end position="20"/>
    </location>
</feature>
<comment type="caution">
    <text evidence="6">The sequence shown here is derived from an EMBL/GenBank/DDBJ whole genome shotgun (WGS) entry which is preliminary data.</text>
</comment>
<dbReference type="InterPro" id="IPR027417">
    <property type="entry name" value="P-loop_NTPase"/>
</dbReference>
<feature type="compositionally biased region" description="Polar residues" evidence="4">
    <location>
        <begin position="1"/>
        <end position="19"/>
    </location>
</feature>
<evidence type="ECO:0000256" key="4">
    <source>
        <dbReference type="SAM" id="MobiDB-lite"/>
    </source>
</evidence>
<dbReference type="PANTHER" id="PTHR42759:SF5">
    <property type="entry name" value="METHANOL DEHYDROGENASE REGULATOR"/>
    <property type="match status" value="1"/>
</dbReference>
<dbReference type="InterPro" id="IPR041628">
    <property type="entry name" value="ChlI/MoxR_AAA_lid"/>
</dbReference>
<evidence type="ECO:0000313" key="6">
    <source>
        <dbReference type="EMBL" id="MBN8661916.1"/>
    </source>
</evidence>
<accession>A0A8J7PEI6</accession>
<keyword evidence="1" id="KW-0547">Nucleotide-binding</keyword>
<dbReference type="GO" id="GO:0005524">
    <property type="term" value="F:ATP binding"/>
    <property type="evidence" value="ECO:0007669"/>
    <property type="project" value="UniProtKB-KW"/>
</dbReference>
<name>A0A8J7PEI6_9BACT</name>
<comment type="similarity">
    <text evidence="3">Belongs to the MoxR family.</text>
</comment>
<dbReference type="EMBL" id="JAFLCK010000027">
    <property type="protein sequence ID" value="MBN8661916.1"/>
    <property type="molecule type" value="Genomic_DNA"/>
</dbReference>
<dbReference type="AlphaFoldDB" id="A0A8J7PEI6"/>
<dbReference type="Pfam" id="PF07726">
    <property type="entry name" value="AAA_3"/>
    <property type="match status" value="1"/>
</dbReference>
<gene>
    <name evidence="6" type="ORF">J0M35_16230</name>
</gene>
<sequence>MNRPQSVANPQGQGQNMSSAARALVQNMGKALVGQSKSAKLAVVALIAGGHVLLEDVPGVGKTLLAKSLSNSIKGNFKRIQCTPDLLPSDVSGVNVYDQKEGVFKFVPGPIFTNILLVDEINRATPRTQSSLLEAMEEGQVTSDGTTRQLPPLFFVIATQNPIEHHGTFPLPEAQLDRFMISMSLGYPQSDMEGEIIKKSLQEGSFNVDSILSVEDVIAAKQAAKKIFVHDALVNYIVQIVQATRKNPSILLGVSPRGSGLLVRAAQALAFVDGRDFVTPDDIKVLAPCVFGHRVVPKVKTNRVSHGELIEKIVETIPVPA</sequence>
<dbReference type="FunFam" id="3.40.50.300:FF:000640">
    <property type="entry name" value="MoxR family ATPase"/>
    <property type="match status" value="1"/>
</dbReference>
<evidence type="ECO:0000256" key="3">
    <source>
        <dbReference type="ARBA" id="ARBA00061607"/>
    </source>
</evidence>
<dbReference type="PIRSF" id="PIRSF002849">
    <property type="entry name" value="AAA_ATPase_chaperone_MoxR_prd"/>
    <property type="match status" value="1"/>
</dbReference>
<evidence type="ECO:0000256" key="1">
    <source>
        <dbReference type="ARBA" id="ARBA00022741"/>
    </source>
</evidence>
<evidence type="ECO:0000259" key="5">
    <source>
        <dbReference type="SMART" id="SM00382"/>
    </source>
</evidence>
<keyword evidence="2" id="KW-0067">ATP-binding</keyword>
<dbReference type="SMART" id="SM00382">
    <property type="entry name" value="AAA"/>
    <property type="match status" value="1"/>
</dbReference>
<organism evidence="6 7">
    <name type="scientific">Candidatus Obscuribacter phosphatis</name>
    <dbReference type="NCBI Taxonomy" id="1906157"/>
    <lineage>
        <taxon>Bacteria</taxon>
        <taxon>Bacillati</taxon>
        <taxon>Candidatus Melainabacteria</taxon>
        <taxon>Candidatus Obscuribacterales</taxon>
        <taxon>Candidatus Obscuribacteraceae</taxon>
        <taxon>Candidatus Obscuribacter</taxon>
    </lineage>
</organism>
<dbReference type="InterPro" id="IPR050764">
    <property type="entry name" value="CbbQ/NirQ/NorQ/GpvN"/>
</dbReference>
<dbReference type="CDD" id="cd00009">
    <property type="entry name" value="AAA"/>
    <property type="match status" value="1"/>
</dbReference>
<dbReference type="SUPFAM" id="SSF52540">
    <property type="entry name" value="P-loop containing nucleoside triphosphate hydrolases"/>
    <property type="match status" value="1"/>
</dbReference>
<protein>
    <submittedName>
        <fullName evidence="6">MoxR family ATPase</fullName>
    </submittedName>
</protein>
<dbReference type="Gene3D" id="3.40.50.300">
    <property type="entry name" value="P-loop containing nucleotide triphosphate hydrolases"/>
    <property type="match status" value="1"/>
</dbReference>
<evidence type="ECO:0000256" key="2">
    <source>
        <dbReference type="ARBA" id="ARBA00022840"/>
    </source>
</evidence>
<dbReference type="Proteomes" id="UP000664277">
    <property type="component" value="Unassembled WGS sequence"/>
</dbReference>
<dbReference type="PANTHER" id="PTHR42759">
    <property type="entry name" value="MOXR FAMILY PROTEIN"/>
    <property type="match status" value="1"/>
</dbReference>
<reference evidence="6" key="1">
    <citation type="submission" date="2021-02" db="EMBL/GenBank/DDBJ databases">
        <title>Genome-Resolved Metagenomics of a Microbial Community Performing Photosynthetic Biological Nutrient Removal.</title>
        <authorList>
            <person name="Mcdaniel E.A."/>
        </authorList>
    </citation>
    <scope>NUCLEOTIDE SEQUENCE</scope>
    <source>
        <strain evidence="6">UWPOB_OBS1</strain>
    </source>
</reference>
<feature type="domain" description="AAA+ ATPase" evidence="5">
    <location>
        <begin position="48"/>
        <end position="191"/>
    </location>
</feature>
<dbReference type="Gene3D" id="1.10.8.80">
    <property type="entry name" value="Magnesium chelatase subunit I, C-Terminal domain"/>
    <property type="match status" value="1"/>
</dbReference>
<dbReference type="Pfam" id="PF17863">
    <property type="entry name" value="AAA_lid_2"/>
    <property type="match status" value="1"/>
</dbReference>
<dbReference type="InterPro" id="IPR011703">
    <property type="entry name" value="ATPase_AAA-3"/>
</dbReference>
<dbReference type="GO" id="GO:0016887">
    <property type="term" value="F:ATP hydrolysis activity"/>
    <property type="evidence" value="ECO:0007669"/>
    <property type="project" value="InterPro"/>
</dbReference>
<proteinExistence type="inferred from homology"/>